<dbReference type="InterPro" id="IPR033985">
    <property type="entry name" value="SusD-like_N"/>
</dbReference>
<sequence length="484" mass="54046">MKTIHISQYIKLSLLSASMIWISSCNKFLDKSPVSDLTTENFYKTVNDAESGLVGAYNGLGDQYYIWDFISNSDARSDNAYAGGDNPDNFQIDNFTVTATNGNVSRDWSGLYTQIGKANAVIDNVPNISDALFSDPNRKEQIISEAKFLRAFHYYNLVTTYGKLPLVTSLTQDYYPSRSEVNDVYTQIISDLKDADQYLADPGKESETGRATKGAAEALLAKVYAQMGDYVNCLDYCNKVLSWNYSLVSNYDYLFDGNHENSSESIFEIQHMAGTFGSYGPNMMLPASITGEAWVKFNTPTQDLVKAMRSEGDSIRLHSSIVFDNTSNLPSPYTAAENPIPYVYKYRNPNGWSSPNNEIMIRLADIILLKAEALNSSTVNRSSEAIPLINQIRTRVNLPAVSPSTQSDIKVAILKERRFELAFEGQRWNDLLRAGSDYTIQLMNSQVKGDGSSLNYSVNNNKLIFPVPQSERNKNPNLDQNAGY</sequence>
<dbReference type="AlphaFoldDB" id="A0A2W5F8I4"/>
<dbReference type="InterPro" id="IPR011990">
    <property type="entry name" value="TPR-like_helical_dom_sf"/>
</dbReference>
<evidence type="ECO:0000256" key="1">
    <source>
        <dbReference type="ARBA" id="ARBA00004442"/>
    </source>
</evidence>
<keyword evidence="3" id="KW-0732">Signal</keyword>
<protein>
    <submittedName>
        <fullName evidence="8">RagB/SusD family nutrient uptake outer membrane protein</fullName>
    </submittedName>
</protein>
<evidence type="ECO:0000259" key="7">
    <source>
        <dbReference type="Pfam" id="PF14322"/>
    </source>
</evidence>
<evidence type="ECO:0000313" key="8">
    <source>
        <dbReference type="EMBL" id="PZP52351.1"/>
    </source>
</evidence>
<feature type="domain" description="SusD-like N-terminal" evidence="7">
    <location>
        <begin position="27"/>
        <end position="224"/>
    </location>
</feature>
<evidence type="ECO:0000256" key="4">
    <source>
        <dbReference type="ARBA" id="ARBA00023136"/>
    </source>
</evidence>
<organism evidence="8 9">
    <name type="scientific">Pseudopedobacter saltans</name>
    <dbReference type="NCBI Taxonomy" id="151895"/>
    <lineage>
        <taxon>Bacteria</taxon>
        <taxon>Pseudomonadati</taxon>
        <taxon>Bacteroidota</taxon>
        <taxon>Sphingobacteriia</taxon>
        <taxon>Sphingobacteriales</taxon>
        <taxon>Sphingobacteriaceae</taxon>
        <taxon>Pseudopedobacter</taxon>
    </lineage>
</organism>
<evidence type="ECO:0000313" key="9">
    <source>
        <dbReference type="Proteomes" id="UP000249645"/>
    </source>
</evidence>
<feature type="domain" description="RagB/SusD" evidence="6">
    <location>
        <begin position="327"/>
        <end position="484"/>
    </location>
</feature>
<comment type="similarity">
    <text evidence="2">Belongs to the SusD family.</text>
</comment>
<name>A0A2W5F8I4_9SPHI</name>
<keyword evidence="4" id="KW-0472">Membrane</keyword>
<dbReference type="Pfam" id="PF14322">
    <property type="entry name" value="SusD-like_3"/>
    <property type="match status" value="1"/>
</dbReference>
<evidence type="ECO:0000259" key="6">
    <source>
        <dbReference type="Pfam" id="PF07980"/>
    </source>
</evidence>
<comment type="subcellular location">
    <subcellularLocation>
        <location evidence="1">Cell outer membrane</location>
    </subcellularLocation>
</comment>
<dbReference type="Gene3D" id="1.25.40.390">
    <property type="match status" value="1"/>
</dbReference>
<dbReference type="Proteomes" id="UP000249645">
    <property type="component" value="Unassembled WGS sequence"/>
</dbReference>
<keyword evidence="5" id="KW-0998">Cell outer membrane</keyword>
<proteinExistence type="inferred from homology"/>
<accession>A0A2W5F8I4</accession>
<evidence type="ECO:0000256" key="2">
    <source>
        <dbReference type="ARBA" id="ARBA00006275"/>
    </source>
</evidence>
<reference evidence="8 9" key="1">
    <citation type="submission" date="2017-11" db="EMBL/GenBank/DDBJ databases">
        <title>Infants hospitalized years apart are colonized by the same room-sourced microbial strains.</title>
        <authorList>
            <person name="Brooks B."/>
            <person name="Olm M.R."/>
            <person name="Firek B.A."/>
            <person name="Baker R."/>
            <person name="Thomas B.C."/>
            <person name="Morowitz M.J."/>
            <person name="Banfield J.F."/>
        </authorList>
    </citation>
    <scope>NUCLEOTIDE SEQUENCE [LARGE SCALE GENOMIC DNA]</scope>
    <source>
        <strain evidence="8">S2_009_000_R2_76</strain>
    </source>
</reference>
<comment type="caution">
    <text evidence="8">The sequence shown here is derived from an EMBL/GenBank/DDBJ whole genome shotgun (WGS) entry which is preliminary data.</text>
</comment>
<gene>
    <name evidence="8" type="ORF">DI598_00855</name>
</gene>
<dbReference type="Pfam" id="PF07980">
    <property type="entry name" value="SusD_RagB"/>
    <property type="match status" value="1"/>
</dbReference>
<dbReference type="GO" id="GO:0009279">
    <property type="term" value="C:cell outer membrane"/>
    <property type="evidence" value="ECO:0007669"/>
    <property type="project" value="UniProtKB-SubCell"/>
</dbReference>
<dbReference type="SUPFAM" id="SSF48452">
    <property type="entry name" value="TPR-like"/>
    <property type="match status" value="1"/>
</dbReference>
<dbReference type="CDD" id="cd08977">
    <property type="entry name" value="SusD"/>
    <property type="match status" value="1"/>
</dbReference>
<evidence type="ECO:0000256" key="3">
    <source>
        <dbReference type="ARBA" id="ARBA00022729"/>
    </source>
</evidence>
<dbReference type="EMBL" id="QFOI01000006">
    <property type="protein sequence ID" value="PZP52351.1"/>
    <property type="molecule type" value="Genomic_DNA"/>
</dbReference>
<dbReference type="InterPro" id="IPR012944">
    <property type="entry name" value="SusD_RagB_dom"/>
</dbReference>
<evidence type="ECO:0000256" key="5">
    <source>
        <dbReference type="ARBA" id="ARBA00023237"/>
    </source>
</evidence>
<dbReference type="PROSITE" id="PS51257">
    <property type="entry name" value="PROKAR_LIPOPROTEIN"/>
    <property type="match status" value="1"/>
</dbReference>